<comment type="caution">
    <text evidence="1">The sequence shown here is derived from an EMBL/GenBank/DDBJ whole genome shotgun (WGS) entry which is preliminary data.</text>
</comment>
<protein>
    <submittedName>
        <fullName evidence="1">Leishmanolysin-2 (M08 family)</fullName>
    </submittedName>
</protein>
<keyword evidence="2" id="KW-1185">Reference proteome</keyword>
<dbReference type="EMBL" id="SKCS01000454">
    <property type="protein sequence ID" value="TNN06651.1"/>
    <property type="molecule type" value="Genomic_DNA"/>
</dbReference>
<organism evidence="1 2">
    <name type="scientific">Schistosoma japonicum</name>
    <name type="common">Blood fluke</name>
    <dbReference type="NCBI Taxonomy" id="6182"/>
    <lineage>
        <taxon>Eukaryota</taxon>
        <taxon>Metazoa</taxon>
        <taxon>Spiralia</taxon>
        <taxon>Lophotrochozoa</taxon>
        <taxon>Platyhelminthes</taxon>
        <taxon>Trematoda</taxon>
        <taxon>Digenea</taxon>
        <taxon>Strigeidida</taxon>
        <taxon>Schistosomatoidea</taxon>
        <taxon>Schistosomatidae</taxon>
        <taxon>Schistosoma</taxon>
    </lineage>
</organism>
<gene>
    <name evidence="1" type="ORF">EWB00_008237</name>
</gene>
<dbReference type="AlphaFoldDB" id="A0A4Z2CQV3"/>
<evidence type="ECO:0000313" key="2">
    <source>
        <dbReference type="Proteomes" id="UP000311919"/>
    </source>
</evidence>
<evidence type="ECO:0000313" key="1">
    <source>
        <dbReference type="EMBL" id="TNN06651.1"/>
    </source>
</evidence>
<proteinExistence type="predicted"/>
<reference evidence="1 2" key="1">
    <citation type="submission" date="2019-03" db="EMBL/GenBank/DDBJ databases">
        <title>An improved genome assembly of the fluke Schistosoma japonicum.</title>
        <authorList>
            <person name="Hu W."/>
            <person name="Luo F."/>
            <person name="Yin M."/>
            <person name="Mo X."/>
            <person name="Sun C."/>
            <person name="Wu Q."/>
            <person name="Zhu B."/>
            <person name="Xiang M."/>
            <person name="Wang J."/>
            <person name="Wang Y."/>
            <person name="Zhang T."/>
            <person name="Xu B."/>
            <person name="Zheng H."/>
            <person name="Feng Z."/>
        </authorList>
    </citation>
    <scope>NUCLEOTIDE SEQUENCE [LARGE SCALE GENOMIC DNA]</scope>
    <source>
        <strain evidence="1">HuSjv2</strain>
        <tissue evidence="1">Worms</tissue>
    </source>
</reference>
<name>A0A4Z2CQV3_SCHJA</name>
<sequence length="447" mass="50555">MTKHQNVCRRRTLSFADTTDFRKSNRLNFNENHEADLPKSFVSTMVRRPSFTFYEDYQNSTHELARLTLTNESNSQFKNGCEPSELNVPLKSNSQPVFDLFIPVASSTEPDSVNTALGAMQLSKVYNSLLGSTYCPKLKCTEYLSPSSLLSSTLVKLYLSKISLSSSAGIGDNNLNSETGMVYLHSDTCQNCIGLLGCLQIAAHSLASMVMPMRHSVEINSTNGKFQPSNLSKFSSLHENLKIYPLKSYLSDKDTYTDVNYASCTDTSSKLDDISSGYYSDNYLIEAVKASTKCGINDRWLNMKFHHSSDRFPLLKDGHSKPAYRSHVNHHHHHSTCHHKFVLTSMYAGLKNNKISNSSIIPLNSSQSLYNHELYPKSNTITSNNDRSDMVSVSEDILRYSTLERFCNLWTDRHSQTTEDKFYYMDEKSLERRVRAQASNIISPVSF</sequence>
<dbReference type="Proteomes" id="UP000311919">
    <property type="component" value="Unassembled WGS sequence"/>
</dbReference>
<dbReference type="OrthoDB" id="6275174at2759"/>
<accession>A0A4Z2CQV3</accession>